<dbReference type="OMA" id="ARSDFAN"/>
<feature type="region of interest" description="Disordered" evidence="1">
    <location>
        <begin position="133"/>
        <end position="162"/>
    </location>
</feature>
<feature type="region of interest" description="Disordered" evidence="1">
    <location>
        <begin position="214"/>
        <end position="327"/>
    </location>
</feature>
<keyword evidence="4" id="KW-1185">Reference proteome</keyword>
<feature type="compositionally biased region" description="Pro residues" evidence="1">
    <location>
        <begin position="227"/>
        <end position="238"/>
    </location>
</feature>
<dbReference type="GO" id="GO:0005737">
    <property type="term" value="C:cytoplasm"/>
    <property type="evidence" value="ECO:0007669"/>
    <property type="project" value="TreeGrafter"/>
</dbReference>
<dbReference type="Gene3D" id="1.25.40.90">
    <property type="match status" value="1"/>
</dbReference>
<dbReference type="GO" id="GO:0031124">
    <property type="term" value="P:mRNA 3'-end processing"/>
    <property type="evidence" value="ECO:0007669"/>
    <property type="project" value="InterPro"/>
</dbReference>
<feature type="compositionally biased region" description="Basic and acidic residues" evidence="1">
    <location>
        <begin position="256"/>
        <end position="270"/>
    </location>
</feature>
<dbReference type="OrthoDB" id="343582at2759"/>
<evidence type="ECO:0000313" key="4">
    <source>
        <dbReference type="Proteomes" id="UP000030762"/>
    </source>
</evidence>
<organism evidence="3 4">
    <name type="scientific">Saprolegnia diclina (strain VS20)</name>
    <dbReference type="NCBI Taxonomy" id="1156394"/>
    <lineage>
        <taxon>Eukaryota</taxon>
        <taxon>Sar</taxon>
        <taxon>Stramenopiles</taxon>
        <taxon>Oomycota</taxon>
        <taxon>Saprolegniomycetes</taxon>
        <taxon>Saprolegniales</taxon>
        <taxon>Saprolegniaceae</taxon>
        <taxon>Saprolegnia</taxon>
    </lineage>
</organism>
<accession>T0QPI6</accession>
<dbReference type="PANTHER" id="PTHR15921">
    <property type="entry name" value="PRE-MRNA CLEAVAGE COMPLEX II"/>
    <property type="match status" value="1"/>
</dbReference>
<dbReference type="InterPro" id="IPR008942">
    <property type="entry name" value="ENTH_VHS"/>
</dbReference>
<dbReference type="InterPro" id="IPR047415">
    <property type="entry name" value="Pcf11_CID"/>
</dbReference>
<dbReference type="GO" id="GO:0000993">
    <property type="term" value="F:RNA polymerase II complex binding"/>
    <property type="evidence" value="ECO:0007669"/>
    <property type="project" value="InterPro"/>
</dbReference>
<dbReference type="InterPro" id="IPR045154">
    <property type="entry name" value="PCF11-like"/>
</dbReference>
<evidence type="ECO:0000313" key="3">
    <source>
        <dbReference type="EMBL" id="EQC40009.1"/>
    </source>
</evidence>
<dbReference type="SMART" id="SM00582">
    <property type="entry name" value="RPR"/>
    <property type="match status" value="1"/>
</dbReference>
<dbReference type="Pfam" id="PF04818">
    <property type="entry name" value="CID"/>
    <property type="match status" value="1"/>
</dbReference>
<sequence>MGDNVGVAASLAQYDETLNKLGAYPAKPIINNLTMIAENLAMAKPLATFLVSKLHGVVPAFKLPILYLMDSILKNVGGPYVQLLGGSLPPVFVECVRVVNPTDLKRFVHVLNTWEKVRLFPENDLARMRAATDSATRVAQPTNQPTSFAARPAPPARPAATRPVADDMQLRLLLTNLQNEEGIHPAQHMSLEDVRMSNPAYYAQLLDFHKSMQHQGPLQQATLARPRSPPRQQPPPQRHAPMQPELMRPRSPRTRPMPELRDPRDPRDPRYGNNPRTQQPPPRNVLAYQQRPSAAHQLSQQHQPTHRRPVPAPSRSPPLGQQPPTQKTTAEVMMILQKLQGITAPGSLAPATSGLKCSDIQVNKRRIDANIYLLYEGLPFVCAGSGVRFANEKQLSEHMDFLFQYNRAQRERTKGGNSRPWYPDEEQWATDFCAVSSTKEVDGVAAIAQQEAEVDKDVLDQARVPVDEATTKCRICGEQFSKCWDDDEEEWMYQNAVRGTIQTSPPKETIFHKYCYDSVVASSKLKVILPSQLAPGSPLVTKRGLDEACDESSMKRPRTADEV</sequence>
<dbReference type="CDD" id="cd16982">
    <property type="entry name" value="CID_Pcf11"/>
    <property type="match status" value="1"/>
</dbReference>
<feature type="compositionally biased region" description="Polar residues" evidence="1">
    <location>
        <begin position="290"/>
        <end position="303"/>
    </location>
</feature>
<dbReference type="InParanoid" id="T0QPI6"/>
<dbReference type="GO" id="GO:0006369">
    <property type="term" value="P:termination of RNA polymerase II transcription"/>
    <property type="evidence" value="ECO:0007669"/>
    <property type="project" value="InterPro"/>
</dbReference>
<dbReference type="InterPro" id="IPR006569">
    <property type="entry name" value="CID_dom"/>
</dbReference>
<dbReference type="AlphaFoldDB" id="T0QPI6"/>
<dbReference type="InterPro" id="IPR057242">
    <property type="entry name" value="PCFS4-like"/>
</dbReference>
<evidence type="ECO:0000259" key="2">
    <source>
        <dbReference type="PROSITE" id="PS51391"/>
    </source>
</evidence>
<dbReference type="EMBL" id="JH767137">
    <property type="protein sequence ID" value="EQC40009.1"/>
    <property type="molecule type" value="Genomic_DNA"/>
</dbReference>
<dbReference type="RefSeq" id="XP_008606483.1">
    <property type="nucleotide sequence ID" value="XM_008608261.1"/>
</dbReference>
<gene>
    <name evidence="3" type="ORF">SDRG_02668</name>
</gene>
<name>T0QPI6_SAPDV</name>
<protein>
    <recommendedName>
        <fullName evidence="2">CID domain-containing protein</fullName>
    </recommendedName>
</protein>
<dbReference type="Proteomes" id="UP000030762">
    <property type="component" value="Unassembled WGS sequence"/>
</dbReference>
<dbReference type="PROSITE" id="PS51391">
    <property type="entry name" value="CID"/>
    <property type="match status" value="1"/>
</dbReference>
<dbReference type="SUPFAM" id="SSF48464">
    <property type="entry name" value="ENTH/VHS domain"/>
    <property type="match status" value="1"/>
</dbReference>
<dbReference type="Pfam" id="PF23228">
    <property type="entry name" value="zf_PCFS4"/>
    <property type="match status" value="1"/>
</dbReference>
<proteinExistence type="predicted"/>
<feature type="compositionally biased region" description="Polar residues" evidence="1">
    <location>
        <begin position="133"/>
        <end position="147"/>
    </location>
</feature>
<dbReference type="GeneID" id="19943395"/>
<feature type="domain" description="CID" evidence="2">
    <location>
        <begin position="6"/>
        <end position="136"/>
    </location>
</feature>
<dbReference type="PANTHER" id="PTHR15921:SF3">
    <property type="entry name" value="PRE-MRNA CLEAVAGE COMPLEX 2 PROTEIN PCF11"/>
    <property type="match status" value="1"/>
</dbReference>
<dbReference type="VEuPathDB" id="FungiDB:SDRG_02668"/>
<dbReference type="GO" id="GO:0005849">
    <property type="term" value="C:mRNA cleavage factor complex"/>
    <property type="evidence" value="ECO:0007669"/>
    <property type="project" value="TreeGrafter"/>
</dbReference>
<dbReference type="eggNOG" id="KOG2071">
    <property type="taxonomic scope" value="Eukaryota"/>
</dbReference>
<dbReference type="STRING" id="1156394.T0QPI6"/>
<reference evidence="3 4" key="1">
    <citation type="submission" date="2012-04" db="EMBL/GenBank/DDBJ databases">
        <title>The Genome Sequence of Saprolegnia declina VS20.</title>
        <authorList>
            <consortium name="The Broad Institute Genome Sequencing Platform"/>
            <person name="Russ C."/>
            <person name="Nusbaum C."/>
            <person name="Tyler B."/>
            <person name="van West P."/>
            <person name="Dieguez-Uribeondo J."/>
            <person name="de Bruijn I."/>
            <person name="Tripathy S."/>
            <person name="Jiang R."/>
            <person name="Young S.K."/>
            <person name="Zeng Q."/>
            <person name="Gargeya S."/>
            <person name="Fitzgerald M."/>
            <person name="Haas B."/>
            <person name="Abouelleil A."/>
            <person name="Alvarado L."/>
            <person name="Arachchi H.M."/>
            <person name="Berlin A."/>
            <person name="Chapman S.B."/>
            <person name="Goldberg J."/>
            <person name="Griggs A."/>
            <person name="Gujja S."/>
            <person name="Hansen M."/>
            <person name="Howarth C."/>
            <person name="Imamovic A."/>
            <person name="Larimer J."/>
            <person name="McCowen C."/>
            <person name="Montmayeur A."/>
            <person name="Murphy C."/>
            <person name="Neiman D."/>
            <person name="Pearson M."/>
            <person name="Priest M."/>
            <person name="Roberts A."/>
            <person name="Saif S."/>
            <person name="Shea T."/>
            <person name="Sisk P."/>
            <person name="Sykes S."/>
            <person name="Wortman J."/>
            <person name="Nusbaum C."/>
            <person name="Birren B."/>
        </authorList>
    </citation>
    <scope>NUCLEOTIDE SEQUENCE [LARGE SCALE GENOMIC DNA]</scope>
    <source>
        <strain evidence="3 4">VS20</strain>
    </source>
</reference>
<dbReference type="GO" id="GO:0003729">
    <property type="term" value="F:mRNA binding"/>
    <property type="evidence" value="ECO:0007669"/>
    <property type="project" value="InterPro"/>
</dbReference>
<evidence type="ECO:0000256" key="1">
    <source>
        <dbReference type="SAM" id="MobiDB-lite"/>
    </source>
</evidence>